<reference evidence="2" key="1">
    <citation type="submission" date="2016-10" db="EMBL/GenBank/DDBJ databases">
        <authorList>
            <person name="Varghese N."/>
            <person name="Submissions S."/>
        </authorList>
    </citation>
    <scope>NUCLEOTIDE SEQUENCE [LARGE SCALE GENOMIC DNA]</scope>
    <source>
        <strain evidence="2">CGMCC 4.578</strain>
    </source>
</reference>
<organism evidence="1 2">
    <name type="scientific">Lentzea flaviverrucosa</name>
    <dbReference type="NCBI Taxonomy" id="200379"/>
    <lineage>
        <taxon>Bacteria</taxon>
        <taxon>Bacillati</taxon>
        <taxon>Actinomycetota</taxon>
        <taxon>Actinomycetes</taxon>
        <taxon>Pseudonocardiales</taxon>
        <taxon>Pseudonocardiaceae</taxon>
        <taxon>Lentzea</taxon>
    </lineage>
</organism>
<sequence length="136" mass="14702">MRLRETPPQVQCESVATSSLNQAVFSLPENDRRGGVALARDFARRAAQRCGYRGHHEDVVLVVNELTTNAVCHGSGHPVVHIFGGEEQVLVEVVDDAAHAEPPAPSRGLQLVAVLGESWGVTERAGRKVVWCELTA</sequence>
<proteinExistence type="predicted"/>
<evidence type="ECO:0000313" key="2">
    <source>
        <dbReference type="Proteomes" id="UP000199028"/>
    </source>
</evidence>
<evidence type="ECO:0000313" key="1">
    <source>
        <dbReference type="EMBL" id="SER76190.1"/>
    </source>
</evidence>
<dbReference type="AlphaFoldDB" id="A0A1H9RTK0"/>
<dbReference type="Gene3D" id="3.30.565.10">
    <property type="entry name" value="Histidine kinase-like ATPase, C-terminal domain"/>
    <property type="match status" value="1"/>
</dbReference>
<dbReference type="PANTHER" id="PTHR35526">
    <property type="entry name" value="ANTI-SIGMA-F FACTOR RSBW-RELATED"/>
    <property type="match status" value="1"/>
</dbReference>
<name>A0A1H9RTK0_9PSEU</name>
<dbReference type="Proteomes" id="UP000199028">
    <property type="component" value="Unassembled WGS sequence"/>
</dbReference>
<accession>A0A1H9RTK0</accession>
<evidence type="ECO:0008006" key="3">
    <source>
        <dbReference type="Google" id="ProtNLM"/>
    </source>
</evidence>
<dbReference type="PANTHER" id="PTHR35526:SF3">
    <property type="entry name" value="ANTI-SIGMA-F FACTOR RSBW"/>
    <property type="match status" value="1"/>
</dbReference>
<gene>
    <name evidence="1" type="ORF">SAMN05216195_106394</name>
</gene>
<protein>
    <recommendedName>
        <fullName evidence="3">Histidine kinase-like ATPase domain-containing protein</fullName>
    </recommendedName>
</protein>
<dbReference type="InterPro" id="IPR050267">
    <property type="entry name" value="Anti-sigma-factor_SerPK"/>
</dbReference>
<keyword evidence="2" id="KW-1185">Reference proteome</keyword>
<dbReference type="EMBL" id="FOFT01000006">
    <property type="protein sequence ID" value="SER76190.1"/>
    <property type="molecule type" value="Genomic_DNA"/>
</dbReference>
<dbReference type="InterPro" id="IPR036890">
    <property type="entry name" value="HATPase_C_sf"/>
</dbReference>
<dbReference type="CDD" id="cd16936">
    <property type="entry name" value="HATPase_RsbW-like"/>
    <property type="match status" value="1"/>
</dbReference>
<dbReference type="SUPFAM" id="SSF55874">
    <property type="entry name" value="ATPase domain of HSP90 chaperone/DNA topoisomerase II/histidine kinase"/>
    <property type="match status" value="1"/>
</dbReference>